<sequence length="247" mass="27039">MASTTVLPTSYKAAVIEAAGAPLRSSKLIQRSQGPPKSSLRPLLVACAIPILAFSRVISGHTSSRASRATKLLATLQLERELVMFPIVTAIECHIGLFQICDNAVSIVIYQDSCYAESILLRSEAIVRVPKDLDTAEVSPLLCASITAFNSIRKMQIEQGNLIAIQGIGRLGHLAIQYANKMGYRVAAGKFCVLARVGRVKINSFYLIFKAASVYSWPSGYDLDYEDVIDFARTYGIECLVERFSLK</sequence>
<evidence type="ECO:0000256" key="3">
    <source>
        <dbReference type="ARBA" id="ARBA00022833"/>
    </source>
</evidence>
<keyword evidence="4" id="KW-0560">Oxidoreductase</keyword>
<keyword evidence="6" id="KW-1185">Reference proteome</keyword>
<comment type="caution">
    <text evidence="5">The sequence shown here is derived from an EMBL/GenBank/DDBJ whole genome shotgun (WGS) entry which is preliminary data.</text>
</comment>
<evidence type="ECO:0000256" key="4">
    <source>
        <dbReference type="ARBA" id="ARBA00023002"/>
    </source>
</evidence>
<dbReference type="InterPro" id="IPR011032">
    <property type="entry name" value="GroES-like_sf"/>
</dbReference>
<comment type="cofactor">
    <cofactor evidence="1">
        <name>Zn(2+)</name>
        <dbReference type="ChEBI" id="CHEBI:29105"/>
    </cofactor>
</comment>
<dbReference type="OrthoDB" id="256333at2759"/>
<dbReference type="Gene3D" id="3.40.50.720">
    <property type="entry name" value="NAD(P)-binding Rossmann-like Domain"/>
    <property type="match status" value="1"/>
</dbReference>
<dbReference type="Proteomes" id="UP000738349">
    <property type="component" value="Unassembled WGS sequence"/>
</dbReference>
<dbReference type="Gene3D" id="3.90.180.10">
    <property type="entry name" value="Medium-chain alcohol dehydrogenases, catalytic domain"/>
    <property type="match status" value="1"/>
</dbReference>
<evidence type="ECO:0000313" key="6">
    <source>
        <dbReference type="Proteomes" id="UP000738349"/>
    </source>
</evidence>
<dbReference type="GO" id="GO:0046872">
    <property type="term" value="F:metal ion binding"/>
    <property type="evidence" value="ECO:0007669"/>
    <property type="project" value="UniProtKB-KW"/>
</dbReference>
<dbReference type="PANTHER" id="PTHR42940:SF7">
    <property type="entry name" value="ALCOHOL DEHYDROGENASE-LIKE N-TERMINAL DOMAIN-CONTAINING PROTEIN"/>
    <property type="match status" value="1"/>
</dbReference>
<dbReference type="GO" id="GO:0005737">
    <property type="term" value="C:cytoplasm"/>
    <property type="evidence" value="ECO:0007669"/>
    <property type="project" value="TreeGrafter"/>
</dbReference>
<dbReference type="InterPro" id="IPR036291">
    <property type="entry name" value="NAD(P)-bd_dom_sf"/>
</dbReference>
<keyword evidence="2" id="KW-0479">Metal-binding</keyword>
<dbReference type="SUPFAM" id="SSF51735">
    <property type="entry name" value="NAD(P)-binding Rossmann-fold domains"/>
    <property type="match status" value="1"/>
</dbReference>
<gene>
    <name evidence="5" type="ORF">EDB81DRAFT_756198</name>
</gene>
<accession>A0A9P9FHE3</accession>
<dbReference type="GO" id="GO:0004022">
    <property type="term" value="F:alcohol dehydrogenase (NAD+) activity"/>
    <property type="evidence" value="ECO:0007669"/>
    <property type="project" value="TreeGrafter"/>
</dbReference>
<protein>
    <submittedName>
        <fullName evidence="5">Alcohol dehydrogenase GroES-like domain-containing protein</fullName>
    </submittedName>
</protein>
<keyword evidence="3" id="KW-0862">Zinc</keyword>
<organism evidence="5 6">
    <name type="scientific">Dactylonectria macrodidyma</name>
    <dbReference type="NCBI Taxonomy" id="307937"/>
    <lineage>
        <taxon>Eukaryota</taxon>
        <taxon>Fungi</taxon>
        <taxon>Dikarya</taxon>
        <taxon>Ascomycota</taxon>
        <taxon>Pezizomycotina</taxon>
        <taxon>Sordariomycetes</taxon>
        <taxon>Hypocreomycetidae</taxon>
        <taxon>Hypocreales</taxon>
        <taxon>Nectriaceae</taxon>
        <taxon>Dactylonectria</taxon>
    </lineage>
</organism>
<name>A0A9P9FHE3_9HYPO</name>
<evidence type="ECO:0000256" key="2">
    <source>
        <dbReference type="ARBA" id="ARBA00022723"/>
    </source>
</evidence>
<proteinExistence type="predicted"/>
<dbReference type="AlphaFoldDB" id="A0A9P9FHE3"/>
<reference evidence="5" key="1">
    <citation type="journal article" date="2021" name="Nat. Commun.">
        <title>Genetic determinants of endophytism in the Arabidopsis root mycobiome.</title>
        <authorList>
            <person name="Mesny F."/>
            <person name="Miyauchi S."/>
            <person name="Thiergart T."/>
            <person name="Pickel B."/>
            <person name="Atanasova L."/>
            <person name="Karlsson M."/>
            <person name="Huettel B."/>
            <person name="Barry K.W."/>
            <person name="Haridas S."/>
            <person name="Chen C."/>
            <person name="Bauer D."/>
            <person name="Andreopoulos W."/>
            <person name="Pangilinan J."/>
            <person name="LaButti K."/>
            <person name="Riley R."/>
            <person name="Lipzen A."/>
            <person name="Clum A."/>
            <person name="Drula E."/>
            <person name="Henrissat B."/>
            <person name="Kohler A."/>
            <person name="Grigoriev I.V."/>
            <person name="Martin F.M."/>
            <person name="Hacquard S."/>
        </authorList>
    </citation>
    <scope>NUCLEOTIDE SEQUENCE</scope>
    <source>
        <strain evidence="5">MPI-CAGE-AT-0147</strain>
    </source>
</reference>
<evidence type="ECO:0000313" key="5">
    <source>
        <dbReference type="EMBL" id="KAH7161689.1"/>
    </source>
</evidence>
<evidence type="ECO:0000256" key="1">
    <source>
        <dbReference type="ARBA" id="ARBA00001947"/>
    </source>
</evidence>
<dbReference type="EMBL" id="JAGMUV010000004">
    <property type="protein sequence ID" value="KAH7161689.1"/>
    <property type="molecule type" value="Genomic_DNA"/>
</dbReference>
<dbReference type="PANTHER" id="PTHR42940">
    <property type="entry name" value="ALCOHOL DEHYDROGENASE 1-RELATED"/>
    <property type="match status" value="1"/>
</dbReference>
<dbReference type="SUPFAM" id="SSF50129">
    <property type="entry name" value="GroES-like"/>
    <property type="match status" value="1"/>
</dbReference>